<comment type="caution">
    <text evidence="7">The sequence shown here is derived from an EMBL/GenBank/DDBJ whole genome shotgun (WGS) entry which is preliminary data.</text>
</comment>
<feature type="transmembrane region" description="Helical" evidence="6">
    <location>
        <begin position="160"/>
        <end position="182"/>
    </location>
</feature>
<comment type="subcellular location">
    <subcellularLocation>
        <location evidence="1">Membrane</location>
        <topology evidence="1">Multi-pass membrane protein</topology>
    </subcellularLocation>
</comment>
<evidence type="ECO:0000256" key="6">
    <source>
        <dbReference type="SAM" id="Phobius"/>
    </source>
</evidence>
<proteinExistence type="predicted"/>
<protein>
    <submittedName>
        <fullName evidence="7">Uncharacterized protein</fullName>
    </submittedName>
</protein>
<evidence type="ECO:0000256" key="3">
    <source>
        <dbReference type="ARBA" id="ARBA00022989"/>
    </source>
</evidence>
<evidence type="ECO:0000313" key="8">
    <source>
        <dbReference type="Proteomes" id="UP000287144"/>
    </source>
</evidence>
<dbReference type="STRING" id="1325735.A0A428UNU2"/>
<dbReference type="Gene3D" id="1.20.1250.20">
    <property type="entry name" value="MFS general substrate transporter like domains"/>
    <property type="match status" value="1"/>
</dbReference>
<keyword evidence="2 6" id="KW-0812">Transmembrane</keyword>
<feature type="transmembrane region" description="Helical" evidence="6">
    <location>
        <begin position="129"/>
        <end position="148"/>
    </location>
</feature>
<keyword evidence="3 6" id="KW-1133">Transmembrane helix</keyword>
<gene>
    <name evidence="7" type="ORF">CEP52_000421</name>
</gene>
<evidence type="ECO:0000256" key="2">
    <source>
        <dbReference type="ARBA" id="ARBA00022692"/>
    </source>
</evidence>
<feature type="transmembrane region" description="Helical" evidence="6">
    <location>
        <begin position="221"/>
        <end position="242"/>
    </location>
</feature>
<dbReference type="PANTHER" id="PTHR23502:SF74">
    <property type="entry name" value="MAJOR FACILITATOR SUPERFAMILY (MFS) PROFILE DOMAIN-CONTAINING PROTEIN"/>
    <property type="match status" value="1"/>
</dbReference>
<keyword evidence="4 6" id="KW-0472">Membrane</keyword>
<accession>A0A428UNU2</accession>
<feature type="transmembrane region" description="Helical" evidence="6">
    <location>
        <begin position="194"/>
        <end position="215"/>
    </location>
</feature>
<keyword evidence="8" id="KW-1185">Reference proteome</keyword>
<dbReference type="Proteomes" id="UP000287144">
    <property type="component" value="Unassembled WGS sequence"/>
</dbReference>
<name>A0A428UNU2_9HYPO</name>
<reference evidence="7 8" key="1">
    <citation type="submission" date="2017-06" db="EMBL/GenBank/DDBJ databases">
        <title>Comparative genomic analysis of Ambrosia Fusariam Clade fungi.</title>
        <authorList>
            <person name="Stajich J.E."/>
            <person name="Carrillo J."/>
            <person name="Kijimoto T."/>
            <person name="Eskalen A."/>
            <person name="O'Donnell K."/>
            <person name="Kasson M."/>
        </authorList>
    </citation>
    <scope>NUCLEOTIDE SEQUENCE [LARGE SCALE GENOMIC DNA]</scope>
    <source>
        <strain evidence="7 8">NRRL62579</strain>
    </source>
</reference>
<dbReference type="PANTHER" id="PTHR23502">
    <property type="entry name" value="MAJOR FACILITATOR SUPERFAMILY"/>
    <property type="match status" value="1"/>
</dbReference>
<sequence length="260" mass="28541">MAVIGGLYADVLDDPSERGTAMSLYLAISATFAPVLHNKEIHKRQKNGEAVEDAQMAELHPFDAREIFLRPVVMMGIYHLRTEIAGLTYLPIALGTVVSFFGFMVYTPWYDRSKAAGKPWAQREINRRLPIACLAAPLLVIALFWFGWTSQTSISPLVPAFGGFFFGSGFQLIFMSMINYITDVYREASASAHAGAGCMRSLGAIVIPLAAGPMYDRLGVHWAQSLLGFLSLVMGAVPFFFLKYGDRLTQKSKAARAMAG</sequence>
<evidence type="ECO:0000313" key="7">
    <source>
        <dbReference type="EMBL" id="RSM15964.1"/>
    </source>
</evidence>
<dbReference type="SUPFAM" id="SSF103473">
    <property type="entry name" value="MFS general substrate transporter"/>
    <property type="match status" value="1"/>
</dbReference>
<dbReference type="EMBL" id="NKCK01000002">
    <property type="protein sequence ID" value="RSM15964.1"/>
    <property type="molecule type" value="Genomic_DNA"/>
</dbReference>
<evidence type="ECO:0000256" key="1">
    <source>
        <dbReference type="ARBA" id="ARBA00004141"/>
    </source>
</evidence>
<feature type="transmembrane region" description="Helical" evidence="6">
    <location>
        <begin position="84"/>
        <end position="109"/>
    </location>
</feature>
<dbReference type="GO" id="GO:0022857">
    <property type="term" value="F:transmembrane transporter activity"/>
    <property type="evidence" value="ECO:0007669"/>
    <property type="project" value="TreeGrafter"/>
</dbReference>
<evidence type="ECO:0000256" key="4">
    <source>
        <dbReference type="ARBA" id="ARBA00023136"/>
    </source>
</evidence>
<dbReference type="GO" id="GO:0005886">
    <property type="term" value="C:plasma membrane"/>
    <property type="evidence" value="ECO:0007669"/>
    <property type="project" value="TreeGrafter"/>
</dbReference>
<organism evidence="7 8">
    <name type="scientific">Fusarium oligoseptatum</name>
    <dbReference type="NCBI Taxonomy" id="2604345"/>
    <lineage>
        <taxon>Eukaryota</taxon>
        <taxon>Fungi</taxon>
        <taxon>Dikarya</taxon>
        <taxon>Ascomycota</taxon>
        <taxon>Pezizomycotina</taxon>
        <taxon>Sordariomycetes</taxon>
        <taxon>Hypocreomycetidae</taxon>
        <taxon>Hypocreales</taxon>
        <taxon>Nectriaceae</taxon>
        <taxon>Fusarium</taxon>
        <taxon>Fusarium solani species complex</taxon>
    </lineage>
</organism>
<keyword evidence="5" id="KW-0325">Glycoprotein</keyword>
<evidence type="ECO:0000256" key="5">
    <source>
        <dbReference type="ARBA" id="ARBA00023180"/>
    </source>
</evidence>
<dbReference type="InterPro" id="IPR036259">
    <property type="entry name" value="MFS_trans_sf"/>
</dbReference>
<dbReference type="AlphaFoldDB" id="A0A428UNU2"/>